<dbReference type="Gene3D" id="2.60.40.4380">
    <property type="entry name" value="Translational regulator CsrA"/>
    <property type="match status" value="1"/>
</dbReference>
<keyword evidence="2" id="KW-0902">Two-component regulatory system</keyword>
<dbReference type="OrthoDB" id="292005at2"/>
<dbReference type="GO" id="GO:0045947">
    <property type="term" value="P:negative regulation of translational initiation"/>
    <property type="evidence" value="ECO:0007669"/>
    <property type="project" value="UniProtKB-UniRule"/>
</dbReference>
<accession>A0A517TYP1</accession>
<dbReference type="InterPro" id="IPR003751">
    <property type="entry name" value="CsrA"/>
</dbReference>
<dbReference type="Pfam" id="PF00072">
    <property type="entry name" value="Response_reg"/>
    <property type="match status" value="1"/>
</dbReference>
<evidence type="ECO:0000256" key="3">
    <source>
        <dbReference type="HAMAP-Rule" id="MF_00167"/>
    </source>
</evidence>
<evidence type="ECO:0000256" key="4">
    <source>
        <dbReference type="PROSITE-ProRule" id="PRU00169"/>
    </source>
</evidence>
<dbReference type="GO" id="GO:0000160">
    <property type="term" value="P:phosphorelay signal transduction system"/>
    <property type="evidence" value="ECO:0007669"/>
    <property type="project" value="UniProtKB-KW"/>
</dbReference>
<evidence type="ECO:0000259" key="5">
    <source>
        <dbReference type="PROSITE" id="PS50110"/>
    </source>
</evidence>
<keyword evidence="3" id="KW-1005">Bacterial flagellum biogenesis</keyword>
<comment type="subunit">
    <text evidence="3">Homodimer; the beta-strands of each monomer intercalate to form a hydrophobic core, while the alpha-helices form wings that extend away from the core.</text>
</comment>
<keyword evidence="3" id="KW-0963">Cytoplasm</keyword>
<feature type="modified residue" description="4-aspartylphosphate" evidence="4">
    <location>
        <position position="183"/>
    </location>
</feature>
<protein>
    <recommendedName>
        <fullName evidence="3">Translational regulator CsrA</fullName>
    </recommendedName>
</protein>
<dbReference type="PANTHER" id="PTHR44591">
    <property type="entry name" value="STRESS RESPONSE REGULATOR PROTEIN 1"/>
    <property type="match status" value="1"/>
</dbReference>
<keyword evidence="3" id="KW-0694">RNA-binding</keyword>
<comment type="subcellular location">
    <subcellularLocation>
        <location evidence="3">Cytoplasm</location>
    </subcellularLocation>
</comment>
<evidence type="ECO:0000256" key="1">
    <source>
        <dbReference type="ARBA" id="ARBA00022553"/>
    </source>
</evidence>
<dbReference type="PROSITE" id="PS50110">
    <property type="entry name" value="RESPONSE_REGULATORY"/>
    <property type="match status" value="1"/>
</dbReference>
<dbReference type="SUPFAM" id="SSF117130">
    <property type="entry name" value="CsrA-like"/>
    <property type="match status" value="1"/>
</dbReference>
<dbReference type="GO" id="GO:0048027">
    <property type="term" value="F:mRNA 5'-UTR binding"/>
    <property type="evidence" value="ECO:0007669"/>
    <property type="project" value="UniProtKB-UniRule"/>
</dbReference>
<keyword evidence="6" id="KW-0808">Transferase</keyword>
<dbReference type="HAMAP" id="MF_00167">
    <property type="entry name" value="CsrA"/>
    <property type="match status" value="1"/>
</dbReference>
<dbReference type="InterPro" id="IPR050595">
    <property type="entry name" value="Bact_response_regulator"/>
</dbReference>
<dbReference type="Proteomes" id="UP000317909">
    <property type="component" value="Chromosome"/>
</dbReference>
<dbReference type="AlphaFoldDB" id="A0A517TYP1"/>
<dbReference type="GO" id="GO:0006109">
    <property type="term" value="P:regulation of carbohydrate metabolic process"/>
    <property type="evidence" value="ECO:0007669"/>
    <property type="project" value="InterPro"/>
</dbReference>
<dbReference type="SUPFAM" id="SSF52172">
    <property type="entry name" value="CheY-like"/>
    <property type="match status" value="1"/>
</dbReference>
<evidence type="ECO:0000313" key="7">
    <source>
        <dbReference type="Proteomes" id="UP000317909"/>
    </source>
</evidence>
<reference evidence="6 7" key="1">
    <citation type="submission" date="2019-02" db="EMBL/GenBank/DDBJ databases">
        <title>Deep-cultivation of Planctomycetes and their phenomic and genomic characterization uncovers novel biology.</title>
        <authorList>
            <person name="Wiegand S."/>
            <person name="Jogler M."/>
            <person name="Boedeker C."/>
            <person name="Pinto D."/>
            <person name="Vollmers J."/>
            <person name="Rivas-Marin E."/>
            <person name="Kohn T."/>
            <person name="Peeters S.H."/>
            <person name="Heuer A."/>
            <person name="Rast P."/>
            <person name="Oberbeckmann S."/>
            <person name="Bunk B."/>
            <person name="Jeske O."/>
            <person name="Meyerdierks A."/>
            <person name="Storesund J.E."/>
            <person name="Kallscheuer N."/>
            <person name="Luecker S."/>
            <person name="Lage O.M."/>
            <person name="Pohl T."/>
            <person name="Merkel B.J."/>
            <person name="Hornburger P."/>
            <person name="Mueller R.-W."/>
            <person name="Bruemmer F."/>
            <person name="Labrenz M."/>
            <person name="Spormann A.M."/>
            <person name="Op den Camp H."/>
            <person name="Overmann J."/>
            <person name="Amann R."/>
            <person name="Jetten M.S.M."/>
            <person name="Mascher T."/>
            <person name="Medema M.H."/>
            <person name="Devos D.P."/>
            <person name="Kaster A.-K."/>
            <person name="Ovreas L."/>
            <person name="Rohde M."/>
            <person name="Galperin M.Y."/>
            <person name="Jogler C."/>
        </authorList>
    </citation>
    <scope>NUCLEOTIDE SEQUENCE [LARGE SCALE GENOMIC DNA]</scope>
    <source>
        <strain evidence="6 7">I41</strain>
    </source>
</reference>
<name>A0A517TYP1_9BACT</name>
<dbReference type="CDD" id="cd00156">
    <property type="entry name" value="REC"/>
    <property type="match status" value="1"/>
</dbReference>
<dbReference type="InterPro" id="IPR036107">
    <property type="entry name" value="CsrA_sf"/>
</dbReference>
<proteinExistence type="inferred from homology"/>
<dbReference type="PANTHER" id="PTHR44591:SF14">
    <property type="entry name" value="PROTEIN PILG"/>
    <property type="match status" value="1"/>
</dbReference>
<organism evidence="6 7">
    <name type="scientific">Lacipirellula limnantheis</name>
    <dbReference type="NCBI Taxonomy" id="2528024"/>
    <lineage>
        <taxon>Bacteria</taxon>
        <taxon>Pseudomonadati</taxon>
        <taxon>Planctomycetota</taxon>
        <taxon>Planctomycetia</taxon>
        <taxon>Pirellulales</taxon>
        <taxon>Lacipirellulaceae</taxon>
        <taxon>Lacipirellula</taxon>
    </lineage>
</organism>
<keyword evidence="3" id="KW-0678">Repressor</keyword>
<dbReference type="GO" id="GO:1902208">
    <property type="term" value="P:regulation of bacterial-type flagellum assembly"/>
    <property type="evidence" value="ECO:0007669"/>
    <property type="project" value="UniProtKB-UniRule"/>
</dbReference>
<dbReference type="GO" id="GO:0005737">
    <property type="term" value="C:cytoplasm"/>
    <property type="evidence" value="ECO:0007669"/>
    <property type="project" value="UniProtKB-SubCell"/>
</dbReference>
<keyword evidence="7" id="KW-1185">Reference proteome</keyword>
<dbReference type="GO" id="GO:0044781">
    <property type="term" value="P:bacterial-type flagellum organization"/>
    <property type="evidence" value="ECO:0007669"/>
    <property type="project" value="UniProtKB-KW"/>
</dbReference>
<sequence length="257" mass="27986">MLVLSRRSDEKIVFPTLGMELSILRVQGNVVRVGIDAPPEIHILRGEIPADARGAAARTVLPPGPLSHAMRNQLNKVTLRLHLLQKQLQVGKVAEADRTLSEAIDVLGGLDREATPSDAIARPPLKESAPKFRVLVVEDDANERELLAGLLTMNGCECITAADGLAALEFLGAGVRPDFVLLDMRMPRCDGPQTLRRIRNSARFEKLRVFAISGTSPCDLSIDAGPRGVDAWFAKPLNPRSLWDAMEQHRSQVAAAN</sequence>
<dbReference type="InterPro" id="IPR011006">
    <property type="entry name" value="CheY-like_superfamily"/>
</dbReference>
<feature type="domain" description="Response regulatory" evidence="5">
    <location>
        <begin position="133"/>
        <end position="250"/>
    </location>
</feature>
<dbReference type="Pfam" id="PF02599">
    <property type="entry name" value="CsrA"/>
    <property type="match status" value="1"/>
</dbReference>
<evidence type="ECO:0000256" key="2">
    <source>
        <dbReference type="ARBA" id="ARBA00023012"/>
    </source>
</evidence>
<dbReference type="GO" id="GO:0016740">
    <property type="term" value="F:transferase activity"/>
    <property type="evidence" value="ECO:0007669"/>
    <property type="project" value="UniProtKB-KW"/>
</dbReference>
<dbReference type="EMBL" id="CP036339">
    <property type="protein sequence ID" value="QDT73503.1"/>
    <property type="molecule type" value="Genomic_DNA"/>
</dbReference>
<dbReference type="Gene3D" id="3.40.50.2300">
    <property type="match status" value="1"/>
</dbReference>
<evidence type="ECO:0000313" key="6">
    <source>
        <dbReference type="EMBL" id="QDT73503.1"/>
    </source>
</evidence>
<keyword evidence="1 4" id="KW-0597">Phosphoprotein</keyword>
<dbReference type="KEGG" id="llh:I41_26920"/>
<gene>
    <name evidence="6" type="primary">spo0F</name>
    <name evidence="3" type="synonym">csrA</name>
    <name evidence="6" type="ORF">I41_26920</name>
</gene>
<dbReference type="SMART" id="SM00448">
    <property type="entry name" value="REC"/>
    <property type="match status" value="1"/>
</dbReference>
<keyword evidence="3" id="KW-0810">Translation regulation</keyword>
<dbReference type="GO" id="GO:0006402">
    <property type="term" value="P:mRNA catabolic process"/>
    <property type="evidence" value="ECO:0007669"/>
    <property type="project" value="InterPro"/>
</dbReference>
<comment type="function">
    <text evidence="3">A translational regulator that binds mRNA to regulate translation initiation and/or mRNA stability. Usually binds in the 5'-UTR at or near the Shine-Dalgarno sequence preventing ribosome-binding, thus repressing translation. Its main target seems to be the major flagellin gene, while its function is anatagonized by FliW.</text>
</comment>
<comment type="similarity">
    <text evidence="3">Belongs to the CsrA/RsmA family.</text>
</comment>
<dbReference type="InterPro" id="IPR001789">
    <property type="entry name" value="Sig_transdc_resp-reg_receiver"/>
</dbReference>